<dbReference type="InterPro" id="IPR036691">
    <property type="entry name" value="Endo/exonu/phosph_ase_sf"/>
</dbReference>
<feature type="domain" description="Endonuclease/exonuclease/phosphatase" evidence="6">
    <location>
        <begin position="4"/>
        <end position="255"/>
    </location>
</feature>
<dbReference type="SUPFAM" id="SSF56219">
    <property type="entry name" value="DNase I-like"/>
    <property type="match status" value="1"/>
</dbReference>
<evidence type="ECO:0000256" key="1">
    <source>
        <dbReference type="ARBA" id="ARBA00001946"/>
    </source>
</evidence>
<dbReference type="EMBL" id="JAFFJS010000006">
    <property type="protein sequence ID" value="MBM9433941.1"/>
    <property type="molecule type" value="Genomic_DNA"/>
</dbReference>
<evidence type="ECO:0000256" key="4">
    <source>
        <dbReference type="ARBA" id="ARBA00022801"/>
    </source>
</evidence>
<dbReference type="PANTHER" id="PTHR43250">
    <property type="entry name" value="EXODEOXYRIBONUCLEASE III"/>
    <property type="match status" value="1"/>
</dbReference>
<keyword evidence="5" id="KW-0460">Magnesium</keyword>
<comment type="similarity">
    <text evidence="2">Belongs to the DNA repair enzymes AP/ExoA family.</text>
</comment>
<keyword evidence="3" id="KW-0479">Metal-binding</keyword>
<proteinExistence type="inferred from homology"/>
<evidence type="ECO:0000256" key="2">
    <source>
        <dbReference type="ARBA" id="ARBA00007092"/>
    </source>
</evidence>
<dbReference type="InterPro" id="IPR005135">
    <property type="entry name" value="Endo/exonuclease/phosphatase"/>
</dbReference>
<dbReference type="InterPro" id="IPR037493">
    <property type="entry name" value="ExoIII-like"/>
</dbReference>
<organism evidence="7 8">
    <name type="scientific">Flaviflexus equikiangi</name>
    <dbReference type="NCBI Taxonomy" id="2758573"/>
    <lineage>
        <taxon>Bacteria</taxon>
        <taxon>Bacillati</taxon>
        <taxon>Actinomycetota</taxon>
        <taxon>Actinomycetes</taxon>
        <taxon>Actinomycetales</taxon>
        <taxon>Actinomycetaceae</taxon>
        <taxon>Flaviflexus</taxon>
    </lineage>
</organism>
<protein>
    <submittedName>
        <fullName evidence="7">Exodeoxyribonuclease III</fullName>
        <ecNumber evidence="7">3.1.11.2</ecNumber>
    </submittedName>
</protein>
<keyword evidence="8" id="KW-1185">Reference proteome</keyword>
<dbReference type="NCBIfam" id="TIGR00195">
    <property type="entry name" value="exoDNase_III"/>
    <property type="match status" value="1"/>
</dbReference>
<dbReference type="PROSITE" id="PS51435">
    <property type="entry name" value="AP_NUCLEASE_F1_4"/>
    <property type="match status" value="1"/>
</dbReference>
<keyword evidence="4 7" id="KW-0378">Hydrolase</keyword>
<sequence>MRLVTWNVNSIRTRIDRVIGFLERSDTDVLAIQETKCKVEQFPYAPFEEAGYEVAVAGLNQWNGVALISRVGLENVRTSFDGQPAFAKPDKEPVVEPRAIGATCGGVDVWSLYIPNGRSITDPHYAYKLSFLNALTEYGRSRLADDPAAQIAFVGDYNVAPLDTDVWDIEVFRDNLYVTEGERSALAALADAGFAEVTRSHEPDQYTFWDYQQLRFPKNQGMRIDFQHLSPALAERVSTASIDRDERKGKGSSDHVPVIVDLLD</sequence>
<evidence type="ECO:0000313" key="7">
    <source>
        <dbReference type="EMBL" id="MBM9433941.1"/>
    </source>
</evidence>
<dbReference type="Pfam" id="PF03372">
    <property type="entry name" value="Exo_endo_phos"/>
    <property type="match status" value="1"/>
</dbReference>
<gene>
    <name evidence="7" type="primary">xth</name>
    <name evidence="7" type="ORF">JVW63_09575</name>
</gene>
<dbReference type="RefSeq" id="WP_182171415.1">
    <property type="nucleotide sequence ID" value="NZ_CP059676.1"/>
</dbReference>
<evidence type="ECO:0000313" key="8">
    <source>
        <dbReference type="Proteomes" id="UP000705983"/>
    </source>
</evidence>
<dbReference type="NCBIfam" id="TIGR00633">
    <property type="entry name" value="xth"/>
    <property type="match status" value="1"/>
</dbReference>
<dbReference type="GO" id="GO:0008311">
    <property type="term" value="F:double-stranded DNA 3'-5' DNA exonuclease activity"/>
    <property type="evidence" value="ECO:0007669"/>
    <property type="project" value="UniProtKB-EC"/>
</dbReference>
<evidence type="ECO:0000256" key="5">
    <source>
        <dbReference type="ARBA" id="ARBA00022842"/>
    </source>
</evidence>
<comment type="cofactor">
    <cofactor evidence="1">
        <name>Mg(2+)</name>
        <dbReference type="ChEBI" id="CHEBI:18420"/>
    </cofactor>
</comment>
<name>A0ABS2TH13_9ACTO</name>
<dbReference type="Gene3D" id="3.60.10.10">
    <property type="entry name" value="Endonuclease/exonuclease/phosphatase"/>
    <property type="match status" value="1"/>
</dbReference>
<comment type="caution">
    <text evidence="7">The sequence shown here is derived from an EMBL/GenBank/DDBJ whole genome shotgun (WGS) entry which is preliminary data.</text>
</comment>
<evidence type="ECO:0000256" key="3">
    <source>
        <dbReference type="ARBA" id="ARBA00022723"/>
    </source>
</evidence>
<dbReference type="Proteomes" id="UP000705983">
    <property type="component" value="Unassembled WGS sequence"/>
</dbReference>
<accession>A0ABS2TH13</accession>
<reference evidence="8" key="1">
    <citation type="submission" date="2021-02" db="EMBL/GenBank/DDBJ databases">
        <title>Leucobacter sp. CX169.</title>
        <authorList>
            <person name="Cheng Y."/>
        </authorList>
    </citation>
    <scope>NUCLEOTIDE SEQUENCE [LARGE SCALE GENOMIC DNA]</scope>
    <source>
        <strain evidence="8">JY899</strain>
    </source>
</reference>
<evidence type="ECO:0000259" key="6">
    <source>
        <dbReference type="Pfam" id="PF03372"/>
    </source>
</evidence>
<dbReference type="InterPro" id="IPR004808">
    <property type="entry name" value="AP_endonuc_1"/>
</dbReference>
<dbReference type="CDD" id="cd09086">
    <property type="entry name" value="ExoIII-like_AP-endo"/>
    <property type="match status" value="1"/>
</dbReference>
<dbReference type="EC" id="3.1.11.2" evidence="7"/>
<dbReference type="PANTHER" id="PTHR43250:SF2">
    <property type="entry name" value="EXODEOXYRIBONUCLEASE III"/>
    <property type="match status" value="1"/>
</dbReference>